<sequence length="297" mass="32649">MGKSASDQMAQLHMAALSGKDQQQHPASSMHPSVPYGQLSQAEVMKLYEAQMAAYMPGASSQEISHLYAMQLAEAQMLQAAQAAQINSAQKLYAAQVASIEEQQKQYALQVQAAQQAHHAAAKMQNEKAAMEAQMMREAQIKAHHQHQAKLNQQAQAQLNQQAQAAHNSSVAGLQAPQATYPMSDAAKLQHNAQVQMMNDAAQHQKLQQQQMQAQQQQMQAADLRKLYEDQFMYDLMQQQALALGYPPQGYGSPRGVPHSLMHPLYSTQMLYAQGPPPPGSAPGMLPYESLPPSRPR</sequence>
<name>A0A8D8SEA5_9HEMI</name>
<dbReference type="AlphaFoldDB" id="A0A8D8SEA5"/>
<feature type="coiled-coil region" evidence="1">
    <location>
        <begin position="97"/>
        <end position="134"/>
    </location>
</feature>
<evidence type="ECO:0000256" key="2">
    <source>
        <dbReference type="SAM" id="MobiDB-lite"/>
    </source>
</evidence>
<dbReference type="EMBL" id="HBUF01210568">
    <property type="protein sequence ID" value="CAG6665425.1"/>
    <property type="molecule type" value="Transcribed_RNA"/>
</dbReference>
<reference evidence="3" key="1">
    <citation type="submission" date="2021-05" db="EMBL/GenBank/DDBJ databases">
        <authorList>
            <person name="Alioto T."/>
            <person name="Alioto T."/>
            <person name="Gomez Garrido J."/>
        </authorList>
    </citation>
    <scope>NUCLEOTIDE SEQUENCE</scope>
</reference>
<protein>
    <submittedName>
        <fullName evidence="3">Uncharacterized protein</fullName>
    </submittedName>
</protein>
<keyword evidence="1" id="KW-0175">Coiled coil</keyword>
<evidence type="ECO:0000313" key="3">
    <source>
        <dbReference type="EMBL" id="CAG6665426.1"/>
    </source>
</evidence>
<dbReference type="EMBL" id="HBUF01210569">
    <property type="protein sequence ID" value="CAG6665426.1"/>
    <property type="molecule type" value="Transcribed_RNA"/>
</dbReference>
<feature type="region of interest" description="Disordered" evidence="2">
    <location>
        <begin position="141"/>
        <end position="171"/>
    </location>
</feature>
<organism evidence="3">
    <name type="scientific">Cacopsylla melanoneura</name>
    <dbReference type="NCBI Taxonomy" id="428564"/>
    <lineage>
        <taxon>Eukaryota</taxon>
        <taxon>Metazoa</taxon>
        <taxon>Ecdysozoa</taxon>
        <taxon>Arthropoda</taxon>
        <taxon>Hexapoda</taxon>
        <taxon>Insecta</taxon>
        <taxon>Pterygota</taxon>
        <taxon>Neoptera</taxon>
        <taxon>Paraneoptera</taxon>
        <taxon>Hemiptera</taxon>
        <taxon>Sternorrhyncha</taxon>
        <taxon>Psylloidea</taxon>
        <taxon>Psyllidae</taxon>
        <taxon>Psyllinae</taxon>
        <taxon>Cacopsylla</taxon>
    </lineage>
</organism>
<accession>A0A8D8SEA5</accession>
<proteinExistence type="predicted"/>
<feature type="region of interest" description="Disordered" evidence="2">
    <location>
        <begin position="273"/>
        <end position="297"/>
    </location>
</feature>
<feature type="compositionally biased region" description="Low complexity" evidence="2">
    <location>
        <begin position="149"/>
        <end position="167"/>
    </location>
</feature>
<evidence type="ECO:0000256" key="1">
    <source>
        <dbReference type="SAM" id="Coils"/>
    </source>
</evidence>